<feature type="compositionally biased region" description="Basic and acidic residues" evidence="1">
    <location>
        <begin position="390"/>
        <end position="406"/>
    </location>
</feature>
<reference evidence="2 3" key="1">
    <citation type="submission" date="2016-02" db="EMBL/GenBank/DDBJ databases">
        <title>Genome analysis of coral dinoflagellate symbionts highlights evolutionary adaptations to a symbiotic lifestyle.</title>
        <authorList>
            <person name="Aranda M."/>
            <person name="Li Y."/>
            <person name="Liew Y.J."/>
            <person name="Baumgarten S."/>
            <person name="Simakov O."/>
            <person name="Wilson M."/>
            <person name="Piel J."/>
            <person name="Ashoor H."/>
            <person name="Bougouffa S."/>
            <person name="Bajic V.B."/>
            <person name="Ryu T."/>
            <person name="Ravasi T."/>
            <person name="Bayer T."/>
            <person name="Micklem G."/>
            <person name="Kim H."/>
            <person name="Bhak J."/>
            <person name="Lajeunesse T.C."/>
            <person name="Voolstra C.R."/>
        </authorList>
    </citation>
    <scope>NUCLEOTIDE SEQUENCE [LARGE SCALE GENOMIC DNA]</scope>
    <source>
        <strain evidence="2 3">CCMP2467</strain>
    </source>
</reference>
<organism evidence="2 3">
    <name type="scientific">Symbiodinium microadriaticum</name>
    <name type="common">Dinoflagellate</name>
    <name type="synonym">Zooxanthella microadriatica</name>
    <dbReference type="NCBI Taxonomy" id="2951"/>
    <lineage>
        <taxon>Eukaryota</taxon>
        <taxon>Sar</taxon>
        <taxon>Alveolata</taxon>
        <taxon>Dinophyceae</taxon>
        <taxon>Suessiales</taxon>
        <taxon>Symbiodiniaceae</taxon>
        <taxon>Symbiodinium</taxon>
    </lineage>
</organism>
<comment type="caution">
    <text evidence="2">The sequence shown here is derived from an EMBL/GenBank/DDBJ whole genome shotgun (WGS) entry which is preliminary data.</text>
</comment>
<feature type="compositionally biased region" description="Acidic residues" evidence="1">
    <location>
        <begin position="1796"/>
        <end position="1808"/>
    </location>
</feature>
<dbReference type="GO" id="GO:0003676">
    <property type="term" value="F:nucleic acid binding"/>
    <property type="evidence" value="ECO:0007669"/>
    <property type="project" value="InterPro"/>
</dbReference>
<dbReference type="Gene3D" id="3.30.420.10">
    <property type="entry name" value="Ribonuclease H-like superfamily/Ribonuclease H"/>
    <property type="match status" value="1"/>
</dbReference>
<feature type="compositionally biased region" description="Basic and acidic residues" evidence="1">
    <location>
        <begin position="84"/>
        <end position="99"/>
    </location>
</feature>
<name>A0A1Q9CKL2_SYMMI</name>
<evidence type="ECO:0000313" key="3">
    <source>
        <dbReference type="Proteomes" id="UP000186817"/>
    </source>
</evidence>
<gene>
    <name evidence="2" type="ORF">AK812_SmicGene35841</name>
</gene>
<sequence>MSGDVVGPPPGLVPSDAGSVEPPDAPPPPSFGGGGRTMSAQSHPVGGLSDDSSHVWAPDADDGAAEQRQTGEESTRYEWNAGDGADRSRGNGRPHQDDRTFEDVAAAYSRRVSWETTTAGSTREGRHRYWQEEDPWVMYGDPWQREAKTQGALEGFLGWMGVMERMEAVIQQAIAGIPGQMIETQGTTDKIQEAIKGVSGQMAEMDTTAYTIMADLLAGMKVQGMAQIQGPGRTTAAMTPMATTSGLLPGEGKKKEFEGRAQPSASRQIEVWKRITRLSTPEGLGYFTSWISARFLDLEELNLLASVGNRYSLHHLQHAAVLHDRGQRKPWESGNPKGRRPNFAHLTNHETDEDEDYENNDHEIPQEVAEALMTYQSAKEKYRSQQRARGSTEVDKNAKGEDHSGSDPRGSNGGGDREAKVRAMKARSFCGGCGRRGHWHKDDECPLNKGGGASKGDHGAKNVAMTNVMPADVYTLKHMSDNLVGVADTACARTVAGSQWLQSYTNVLATMGEKPLLQKECEAYKFGTGKVHFSSLYVIVNFKLGGYIIQVRTSIITGDIPLLLSKTVLGKMGMIYDVQGGKADFRAINLMNYELATTASGHPAIPIVPVSLPPGGTPDLQVEDLRLQRTEQYMAVFAVAHQALQPPEYSGIFYDKKLDPSTRNMLSQDRLPLDVFLAWWEKSAIRRDFWVEPQVLAHAIPVPQMDEPPCKEKAVPLSRMTKPMLLSEAVRVGATVHHSWSVQELRATIREHNETYGEKTATQRMKGLSSLNLPELIEKAKELNVMVPERTTKGALLKLIRSTVSSPADTLVTFGRWKGSTYREVPDEYGRWAATEVTRSPNCSVELMMFAKWWKEEQQVKAGRTKIKEDTSDYEDYQKEIHSGYANPPRSHNTHESPAKAKSTATSSRGSWEEVSAYSRERHIPTGKGNAKTTSKRTNHEIFEKTTMDAKADPGVLDEIAALETKLAILKDKEYNYGLKNRALNYEGQHLPNFTGDTFEHNERSDHTRGASTSEVFQQCGAAGQPPGDVGRAPPLRYGDGNYDWEDYTFSNCQRILEDNAYPQGKPSMRAVQHGEGDPEGQIYVTYGLFTHGGVHGLTRASKDNDAILRYLNNLDREHLGDEATWTSISVTRNIGVSVHRDSNNLKDSKNYTVTFGQDAGGDIWMEEDVDENQVHGKGIVWKRDRTGAWVPGRYYNDKEHFIDFNPFRRHASEEWTGDRWCLTYHTVRGVAKIGGELKKYLGRAGFPVPKVNIDGKYKESKSKAKKSTRNGIMNAAGKISVLMATFLTAASSYMSEIQGTVGNNDPVVIMEIGGWEGTTEAVDLSKTVIEPMMWKDFLNPEVQKTAYHFVREAAPRELRVHVDEMPRRAEDVIQDLAREQLHAGGVVVLRGKRGPTVAQDFPDYIEYKFVDNEDGWMVLSKRTGEAKTMTGIERPHQVCAVEGDPQAAKKDVKYDGSGITFETGVPKIVQASLRRLHQNLGHPRAEDLCRHLRTFNAHWLGPFGPPVTVSLDLDGKVQAGLGRLCEWHNIKVQDVAAQAKWQGGVTERQIGWFKGIWERVVHDMHVQEDEAELAGTMVCAAKNELRKRCGHSPVQWVFGRSPRTPDDLCDPDSGEAVTWDLTKDSKFQRAVAMRTSARVAFHQAQGDDRLRRGLLQRARVAKATYEIGDPVHFWNQPKDRRRPHWTGPAVVVGKQGNSYWISRGGRCRLTAPEHLRSSGPEEIGEYLTMKGVKTEVEKLLAMDVDDPTVFVDEEDSIGQDYREAQKRANDGVEHLSDYELTEPDVEMDAPLTLDPEGDHEMDEEPQEGEVQHIIPKRRARKKIKPTEAMLTHKPLTKRGQAKRQEKELKWQEIPDHAKALFKDAEKVQWQEHLAYDALEPLSLDLSQKIKDTVDPSRILPCRWAYRDQNWAARKAVQEGQDGAGEQPAWRCKSRLVIGGHRDPDLGVEDLSTDAPTLSRPGFMCLMQLLANGLEAEDKWIAAAGDIQCAFLTGGYLARGEDLFLHQPRTGFPNLLPGQLVRIKKNIFGLATSPHEWWLDLQAGMYKAEVDYHEETYKFDQCPLDPCIFVLKKFKNGKFEGRPLAYVGSHVDDLLIIAGKKVNKLVQGALSSIFPIDKWEENHLDYIGSEIICGENEILVPRGADEEDQAGPDLIAENQSLIGALSWLSAQTRPDLTCSVSLAQQLQKAPTIADIKFTNVISARALEYKAEGLRFRPIPDADFGIIVYHDAAWANALLEDEEDEDFKLTASDHENGLQREGPFGSHRERKAKRLNSKVASQIGAIVLFADMNSVKNGKGAFSIGDWRSRAGQRVCRSTFGAETQACVEGLEGAQYMRSFIETLKDGVLRAFQECLRIEDWQSTLQL</sequence>
<feature type="region of interest" description="Disordered" evidence="1">
    <location>
        <begin position="1"/>
        <end position="99"/>
    </location>
</feature>
<dbReference type="EMBL" id="LSRX01001118">
    <property type="protein sequence ID" value="OLP83397.1"/>
    <property type="molecule type" value="Genomic_DNA"/>
</dbReference>
<evidence type="ECO:0000256" key="1">
    <source>
        <dbReference type="SAM" id="MobiDB-lite"/>
    </source>
</evidence>
<evidence type="ECO:0000313" key="2">
    <source>
        <dbReference type="EMBL" id="OLP83397.1"/>
    </source>
</evidence>
<feature type="region of interest" description="Disordered" evidence="1">
    <location>
        <begin position="323"/>
        <end position="359"/>
    </location>
</feature>
<dbReference type="Proteomes" id="UP000186817">
    <property type="component" value="Unassembled WGS sequence"/>
</dbReference>
<feature type="region of interest" description="Disordered" evidence="1">
    <location>
        <begin position="882"/>
        <end position="936"/>
    </location>
</feature>
<dbReference type="InterPro" id="IPR036397">
    <property type="entry name" value="RNaseH_sf"/>
</dbReference>
<accession>A0A1Q9CKL2</accession>
<feature type="region of interest" description="Disordered" evidence="1">
    <location>
        <begin position="378"/>
        <end position="420"/>
    </location>
</feature>
<protein>
    <submittedName>
        <fullName evidence="2">Retrovirus-related Pol polyprotein from transposon TNT 1-94</fullName>
    </submittedName>
</protein>
<dbReference type="OrthoDB" id="447073at2759"/>
<proteinExistence type="predicted"/>
<feature type="region of interest" description="Disordered" evidence="1">
    <location>
        <begin position="1789"/>
        <end position="1816"/>
    </location>
</feature>
<keyword evidence="3" id="KW-1185">Reference proteome</keyword>